<organism evidence="2 3">
    <name type="scientific">Polarella glacialis</name>
    <name type="common">Dinoflagellate</name>
    <dbReference type="NCBI Taxonomy" id="89957"/>
    <lineage>
        <taxon>Eukaryota</taxon>
        <taxon>Sar</taxon>
        <taxon>Alveolata</taxon>
        <taxon>Dinophyceae</taxon>
        <taxon>Suessiales</taxon>
        <taxon>Suessiaceae</taxon>
        <taxon>Polarella</taxon>
    </lineage>
</organism>
<keyword evidence="3" id="KW-1185">Reference proteome</keyword>
<name>A0A813ENA8_POLGL</name>
<feature type="transmembrane region" description="Helical" evidence="1">
    <location>
        <begin position="26"/>
        <end position="44"/>
    </location>
</feature>
<dbReference type="EMBL" id="CAJNNV010010890">
    <property type="protein sequence ID" value="CAE8599200.1"/>
    <property type="molecule type" value="Genomic_DNA"/>
</dbReference>
<proteinExistence type="predicted"/>
<reference evidence="2" key="1">
    <citation type="submission" date="2021-02" db="EMBL/GenBank/DDBJ databases">
        <authorList>
            <person name="Dougan E. K."/>
            <person name="Rhodes N."/>
            <person name="Thang M."/>
            <person name="Chan C."/>
        </authorList>
    </citation>
    <scope>NUCLEOTIDE SEQUENCE</scope>
</reference>
<keyword evidence="1" id="KW-1133">Transmembrane helix</keyword>
<keyword evidence="1" id="KW-0472">Membrane</keyword>
<gene>
    <name evidence="2" type="ORF">PGLA1383_LOCUS17561</name>
</gene>
<dbReference type="Proteomes" id="UP000654075">
    <property type="component" value="Unassembled WGS sequence"/>
</dbReference>
<accession>A0A813ENA8</accession>
<evidence type="ECO:0000313" key="2">
    <source>
        <dbReference type="EMBL" id="CAE8599200.1"/>
    </source>
</evidence>
<comment type="caution">
    <text evidence="2">The sequence shown here is derived from an EMBL/GenBank/DDBJ whole genome shotgun (WGS) entry which is preliminary data.</text>
</comment>
<dbReference type="AlphaFoldDB" id="A0A813ENA8"/>
<evidence type="ECO:0000256" key="1">
    <source>
        <dbReference type="SAM" id="Phobius"/>
    </source>
</evidence>
<keyword evidence="1" id="KW-0812">Transmembrane</keyword>
<sequence length="122" mass="13050">MAAALVLTSFAFVAPARTAFSRGGLWHAFILTMIFVICAMYHVCDTGLSSMLGLGVAETCPPALRHMLTLANHGGAHFCMLQMAVLVLARKTRPCSGSAIPKCSSMQAKLMLRCFRHGTSCS</sequence>
<protein>
    <submittedName>
        <fullName evidence="2">Uncharacterized protein</fullName>
    </submittedName>
</protein>
<evidence type="ECO:0000313" key="3">
    <source>
        <dbReference type="Proteomes" id="UP000654075"/>
    </source>
</evidence>